<dbReference type="STRING" id="561061.SAMN05660862_1704"/>
<accession>A0A1X7JBF9</accession>
<dbReference type="Pfam" id="PF01120">
    <property type="entry name" value="Alpha_L_fucos"/>
    <property type="match status" value="1"/>
</dbReference>
<dbReference type="SUPFAM" id="SSF51445">
    <property type="entry name" value="(Trans)glycosidases"/>
    <property type="match status" value="1"/>
</dbReference>
<dbReference type="EC" id="3.2.1.51" evidence="2"/>
<dbReference type="EMBL" id="FXAU01000002">
    <property type="protein sequence ID" value="SMG25071.1"/>
    <property type="molecule type" value="Genomic_DNA"/>
</dbReference>
<dbReference type="InterPro" id="IPR017853">
    <property type="entry name" value="GH"/>
</dbReference>
<dbReference type="PANTHER" id="PTHR10030:SF37">
    <property type="entry name" value="ALPHA-L-FUCOSIDASE-RELATED"/>
    <property type="match status" value="1"/>
</dbReference>
<keyword evidence="4" id="KW-0378">Hydrolase</keyword>
<reference evidence="8 9" key="1">
    <citation type="submission" date="2017-04" db="EMBL/GenBank/DDBJ databases">
        <authorList>
            <person name="Afonso C.L."/>
            <person name="Miller P.J."/>
            <person name="Scott M.A."/>
            <person name="Spackman E."/>
            <person name="Goraichik I."/>
            <person name="Dimitrov K.M."/>
            <person name="Suarez D.L."/>
            <person name="Swayne D.E."/>
        </authorList>
    </citation>
    <scope>NUCLEOTIDE SEQUENCE [LARGE SCALE GENOMIC DNA]</scope>
    <source>
        <strain evidence="8 9">DSM 22418</strain>
    </source>
</reference>
<keyword evidence="3 6" id="KW-0732">Signal</keyword>
<dbReference type="InterPro" id="IPR008979">
    <property type="entry name" value="Galactose-bd-like_sf"/>
</dbReference>
<dbReference type="PANTHER" id="PTHR10030">
    <property type="entry name" value="ALPHA-L-FUCOSIDASE"/>
    <property type="match status" value="1"/>
</dbReference>
<gene>
    <name evidence="8" type="ORF">SAMN05660862_1704</name>
</gene>
<evidence type="ECO:0000259" key="7">
    <source>
        <dbReference type="PROSITE" id="PS50022"/>
    </source>
</evidence>
<dbReference type="SUPFAM" id="SSF49785">
    <property type="entry name" value="Galactose-binding domain-like"/>
    <property type="match status" value="1"/>
</dbReference>
<dbReference type="InterPro" id="IPR057739">
    <property type="entry name" value="Glyco_hydro_29_N"/>
</dbReference>
<dbReference type="AlphaFoldDB" id="A0A1X7JBF9"/>
<dbReference type="GO" id="GO:0006004">
    <property type="term" value="P:fucose metabolic process"/>
    <property type="evidence" value="ECO:0007669"/>
    <property type="project" value="TreeGrafter"/>
</dbReference>
<keyword evidence="9" id="KW-1185">Reference proteome</keyword>
<evidence type="ECO:0000256" key="5">
    <source>
        <dbReference type="ARBA" id="ARBA00023295"/>
    </source>
</evidence>
<protein>
    <recommendedName>
        <fullName evidence="2">alpha-L-fucosidase</fullName>
        <ecNumber evidence="2">3.2.1.51</ecNumber>
    </recommendedName>
</protein>
<dbReference type="SMART" id="SM00812">
    <property type="entry name" value="Alpha_L_fucos"/>
    <property type="match status" value="1"/>
</dbReference>
<evidence type="ECO:0000256" key="2">
    <source>
        <dbReference type="ARBA" id="ARBA00012662"/>
    </source>
</evidence>
<evidence type="ECO:0000256" key="3">
    <source>
        <dbReference type="ARBA" id="ARBA00022729"/>
    </source>
</evidence>
<evidence type="ECO:0000256" key="4">
    <source>
        <dbReference type="ARBA" id="ARBA00022801"/>
    </source>
</evidence>
<dbReference type="OrthoDB" id="107551at2"/>
<dbReference type="GO" id="GO:0004560">
    <property type="term" value="F:alpha-L-fucosidase activity"/>
    <property type="evidence" value="ECO:0007669"/>
    <property type="project" value="InterPro"/>
</dbReference>
<dbReference type="InterPro" id="IPR059177">
    <property type="entry name" value="GH29D-like_dom"/>
</dbReference>
<proteinExistence type="inferred from homology"/>
<dbReference type="GO" id="GO:0016139">
    <property type="term" value="P:glycoside catabolic process"/>
    <property type="evidence" value="ECO:0007669"/>
    <property type="project" value="TreeGrafter"/>
</dbReference>
<evidence type="ECO:0000256" key="1">
    <source>
        <dbReference type="ARBA" id="ARBA00007951"/>
    </source>
</evidence>
<dbReference type="GO" id="GO:0005764">
    <property type="term" value="C:lysosome"/>
    <property type="evidence" value="ECO:0007669"/>
    <property type="project" value="TreeGrafter"/>
</dbReference>
<dbReference type="Pfam" id="PF13290">
    <property type="entry name" value="CHB_HEX_C_1"/>
    <property type="match status" value="1"/>
</dbReference>
<dbReference type="Pfam" id="PF00754">
    <property type="entry name" value="F5_F8_type_C"/>
    <property type="match status" value="1"/>
</dbReference>
<evidence type="ECO:0000313" key="8">
    <source>
        <dbReference type="EMBL" id="SMG25071.1"/>
    </source>
</evidence>
<feature type="chain" id="PRO_5012891731" description="alpha-L-fucosidase" evidence="6">
    <location>
        <begin position="23"/>
        <end position="748"/>
    </location>
</feature>
<dbReference type="PROSITE" id="PS50022">
    <property type="entry name" value="FA58C_3"/>
    <property type="match status" value="1"/>
</dbReference>
<dbReference type="InterPro" id="IPR000933">
    <property type="entry name" value="Glyco_hydro_29"/>
</dbReference>
<comment type="similarity">
    <text evidence="1">Belongs to the glycosyl hydrolase 29 family.</text>
</comment>
<organism evidence="8 9">
    <name type="scientific">Sphingobacterium psychroaquaticum</name>
    <dbReference type="NCBI Taxonomy" id="561061"/>
    <lineage>
        <taxon>Bacteria</taxon>
        <taxon>Pseudomonadati</taxon>
        <taxon>Bacteroidota</taxon>
        <taxon>Sphingobacteriia</taxon>
        <taxon>Sphingobacteriales</taxon>
        <taxon>Sphingobacteriaceae</taxon>
        <taxon>Sphingobacterium</taxon>
    </lineage>
</organism>
<evidence type="ECO:0000313" key="9">
    <source>
        <dbReference type="Proteomes" id="UP000192980"/>
    </source>
</evidence>
<name>A0A1X7JBF9_9SPHI</name>
<feature type="signal peptide" evidence="6">
    <location>
        <begin position="1"/>
        <end position="22"/>
    </location>
</feature>
<dbReference type="Gene3D" id="3.20.20.80">
    <property type="entry name" value="Glycosidases"/>
    <property type="match status" value="1"/>
</dbReference>
<dbReference type="Proteomes" id="UP000192980">
    <property type="component" value="Unassembled WGS sequence"/>
</dbReference>
<evidence type="ECO:0000256" key="6">
    <source>
        <dbReference type="SAM" id="SignalP"/>
    </source>
</evidence>
<feature type="domain" description="F5/8 type C" evidence="7">
    <location>
        <begin position="593"/>
        <end position="748"/>
    </location>
</feature>
<dbReference type="InterPro" id="IPR000421">
    <property type="entry name" value="FA58C"/>
</dbReference>
<sequence>MTRCNRLLLAAFSGLIASPLFAQQSGSQTVLPVKNTYAISKGDTEQDILAKAVRVVPTSKQYAALQDEFIAFIHFGPNTFTKMEWGNGKEDPRIFDLKNLDTDQWCATMRDAGMKKVILTVKHHDGFVLWQSRYTDHGIMSTGFRQGKGDILKDLSQSCQKYGLKLGIYLSPADLFQIENEKGLYGNLSTYSKRTIPRRVEGRSFQNKKTFEFDVDDYNEYFLNQLFELLTEYGPVHEVWFDGAHPKTKGGQKYNYAAWRTLIHTLAPEAVIFGKEDIRWCGNEAGGTRKTEWNVIPYDADPHNLEGFRDLTEDDLGSRAQLYTAKYLHYQQAETNTSIREGWFYRDDVYQKVRSADDVFDIYERSVGGNSTFLLNIPPNRDGLFSAEDVEVLTEVGQRIKEGYSTNLLEEAIQLQLKLRSNLSTTFVLDRGHIEFVTKKPIRINRFVLQEAIQTHGERIEKHALDVWRDGKWEQVAEGTNVGYKRILRFPVIEGSKFRVRVSESRAIPVLSNIGAFYVPVRPPQLAIRKDVNGQVTIAPQRHEFGWKPHGEDAVANQQSSFTIYYTEDGTNPTSKSQQYTGAFVPQASRIKAVAVDGAGMLGPMVDETIGFAKKQWKVISNSSERAKATAAMAIDEDPDTYWHSSATGATQSIEIDLGAMCDFSAFSYTPQRKHPEGMMAKGKLFTSVDGKVWSETGSFEFGNLINDPSKRKHVFSGKVRARYVRLVSTEITGNGNSLSMAELDFYP</sequence>
<keyword evidence="5" id="KW-0326">Glycosidase</keyword>
<dbReference type="Gene3D" id="2.60.120.260">
    <property type="entry name" value="Galactose-binding domain-like"/>
    <property type="match status" value="2"/>
</dbReference>
<dbReference type="RefSeq" id="WP_085472449.1">
    <property type="nucleotide sequence ID" value="NZ_FXAU01000002.1"/>
</dbReference>